<dbReference type="InterPro" id="IPR053137">
    <property type="entry name" value="NLR-like"/>
</dbReference>
<dbReference type="EMBL" id="JAAMPJ010000013">
    <property type="protein sequence ID" value="NGY64548.1"/>
    <property type="molecule type" value="Genomic_DNA"/>
</dbReference>
<feature type="region of interest" description="Disordered" evidence="1">
    <location>
        <begin position="33"/>
        <end position="88"/>
    </location>
</feature>
<dbReference type="InterPro" id="IPR047738">
    <property type="entry name" value="SAV_2336-like_N"/>
</dbReference>
<dbReference type="NCBIfam" id="NF041121">
    <property type="entry name" value="SAV_2336_NTERM"/>
    <property type="match status" value="1"/>
</dbReference>
<evidence type="ECO:0000256" key="1">
    <source>
        <dbReference type="SAM" id="MobiDB-lite"/>
    </source>
</evidence>
<keyword evidence="4" id="KW-1185">Reference proteome</keyword>
<dbReference type="RefSeq" id="WP_166053366.1">
    <property type="nucleotide sequence ID" value="NZ_JAAMPJ010000013.1"/>
</dbReference>
<feature type="compositionally biased region" description="Basic and acidic residues" evidence="1">
    <location>
        <begin position="37"/>
        <end position="51"/>
    </location>
</feature>
<reference evidence="3 4" key="1">
    <citation type="submission" date="2020-03" db="EMBL/GenBank/DDBJ databases">
        <title>Isolation and identification of active actinomycetes.</title>
        <authorList>
            <person name="Sun X."/>
        </authorList>
    </citation>
    <scope>NUCLEOTIDE SEQUENCE [LARGE SCALE GENOMIC DNA]</scope>
    <source>
        <strain evidence="3 4">NEAU-D13</strain>
    </source>
</reference>
<proteinExistence type="predicted"/>
<feature type="compositionally biased region" description="Acidic residues" evidence="1">
    <location>
        <begin position="76"/>
        <end position="86"/>
    </location>
</feature>
<dbReference type="PANTHER" id="PTHR46082:SF6">
    <property type="entry name" value="AAA+ ATPASE DOMAIN-CONTAINING PROTEIN-RELATED"/>
    <property type="match status" value="1"/>
</dbReference>
<evidence type="ECO:0000313" key="4">
    <source>
        <dbReference type="Proteomes" id="UP000481360"/>
    </source>
</evidence>
<evidence type="ECO:0000313" key="3">
    <source>
        <dbReference type="EMBL" id="NGY64548.1"/>
    </source>
</evidence>
<accession>A0A7C9RWG0</accession>
<comment type="caution">
    <text evidence="3">The sequence shown here is derived from an EMBL/GenBank/DDBJ whole genome shotgun (WGS) entry which is preliminary data.</text>
</comment>
<dbReference type="Proteomes" id="UP000481360">
    <property type="component" value="Unassembled WGS sequence"/>
</dbReference>
<feature type="region of interest" description="Disordered" evidence="1">
    <location>
        <begin position="356"/>
        <end position="376"/>
    </location>
</feature>
<gene>
    <name evidence="3" type="ORF">G7043_37115</name>
</gene>
<name>A0A7C9RWG0_9PSEU</name>
<dbReference type="PANTHER" id="PTHR46082">
    <property type="entry name" value="ATP/GTP-BINDING PROTEIN-RELATED"/>
    <property type="match status" value="1"/>
</dbReference>
<organism evidence="3 4">
    <name type="scientific">Lentzea alba</name>
    <dbReference type="NCBI Taxonomy" id="2714351"/>
    <lineage>
        <taxon>Bacteria</taxon>
        <taxon>Bacillati</taxon>
        <taxon>Actinomycetota</taxon>
        <taxon>Actinomycetes</taxon>
        <taxon>Pseudonocardiales</taxon>
        <taxon>Pseudonocardiaceae</taxon>
        <taxon>Lentzea</taxon>
    </lineage>
</organism>
<dbReference type="Pfam" id="PF13424">
    <property type="entry name" value="TPR_12"/>
    <property type="match status" value="3"/>
</dbReference>
<feature type="domain" description="DUF7779" evidence="2">
    <location>
        <begin position="848"/>
        <end position="934"/>
    </location>
</feature>
<dbReference type="Gene3D" id="3.40.50.300">
    <property type="entry name" value="P-loop containing nucleotide triphosphate hydrolases"/>
    <property type="match status" value="1"/>
</dbReference>
<evidence type="ECO:0000259" key="2">
    <source>
        <dbReference type="Pfam" id="PF25000"/>
    </source>
</evidence>
<dbReference type="NCBIfam" id="NF040586">
    <property type="entry name" value="FxSxx_TPR"/>
    <property type="match status" value="1"/>
</dbReference>
<dbReference type="InterPro" id="IPR027417">
    <property type="entry name" value="P-loop_NTPase"/>
</dbReference>
<sequence>MNERRPDARPRADDGIGTADLTYHELRDVLWLSGKLKPREDPRESAERTPPDEVTPEVPAALAEEDGTGDSRDVPEEPAPEPDLLDDTGFGMIPVRADAFPLAWPTLPALPEARGIARALRPFMRTTPSPWRTVLDEEGTAVRAAQDGLWLPEWQPAPWRRFDVVLVTDIGPSMDIWRRTAREFLGLLQRQGAFRDVRHYQLDCSKDSPDALVLQVGATGKSWHWSHLVEPTGRRVVLVLTDAISAAWHNGAATRLLAKWGRTMPVAVVQVLEHRLWHWSALTTRRVRMSAPRSGTPNGNLKVKAVQPDADIAAEELRNAVPVPVLGLSADWMTGWAKLLTSDDGGWVETTATLVSPTADDNTPPPLNGSGGPLTPRDRVLRFRTNASVEAFSLAGLLAAAPLSLPLMTLVQRRLLPGSTLSTLAEVILGGLLRQADPPDVSEIAYDFHDGVRDELLGTVTRADTVRAVMVLSDHAGDTHPALRDFRAVLADPDEAPDPEPTVGNQPYLRVQEAVLRALSGPYAPRARRLANARLELEDTRFERETASVDSRHDVGEAAVAFEAAPAEHTTGEADVIPLTASVAQRRELTGQPSVWGQVPPRNPNFVGRREVLETLSQRLLEPGTTAVLPEALHGMGGIGKSQTAIEYIYRHAAEYDIVWWIPSTHPAQIRASFVELARRLNVPGPSVASVVPADVAIPAVLEALRTGTPFANWILVFDNADRPEDVRPFFPVGKGHVLVTSRNPEWAAVARPVAVDVFTRAESIELLRVRDPSIAEIDADRLAEVLGDLPLAVEQAASWRSQTGMPVAEYLDLFEQHQMELLEDSSPVDYEIPVAAAWNVPLERLRHDHPAALQLLQVCAFFGPEPISRRWFSRVPDLPAPPELAAAFRDPIKLNRAVREINRYSLARIDHRNNTLQLHRLVREVLRSRLEPAAQDQLRHAVHLLLVHADPGGPEVSWNWLAYSELLAHATASRAVECTYGSVRVLMINLVRHLHARADYRVALEVSEDAARVWRESFGERDLKTIEMTHLWAMALRRLGRSDEAVLLNERSLELLREEVGEDHELWLDVLDTVAADRRTQGRFAEELALQQDVYDRSCLLLGEDDPATLRYASTLATCRRLMGEFAKALELDQDTLSRVTAVLGDDHLFTYHSKNAFAVDLRECGDYSAAHRLLRETLPRQRELLGEDHPIAVGAARTLAVTLRRLGDHTGAVELLRDCVARSRQRHGNRHIDTATALSSLSVDLRQLGELDEALEVASTGYEVFQEIRGTHHPYTLIAAVNLASVYRAQGAVPQARELDELAVNGLRERFGADHPFALVAATNLASDLAELGDEAGARTLDEDLVARSARVLGAEHPSTLAVRLNLSLDLRQADAEWESLHAPTVERLRRVLGEDHPAIIAARQYLRVICDTDTLEL</sequence>
<dbReference type="Pfam" id="PF13374">
    <property type="entry name" value="TPR_10"/>
    <property type="match status" value="1"/>
</dbReference>
<dbReference type="SUPFAM" id="SSF52540">
    <property type="entry name" value="P-loop containing nucleoside triphosphate hydrolases"/>
    <property type="match status" value="1"/>
</dbReference>
<protein>
    <submittedName>
        <fullName evidence="3">Tetratricopeptide repeat protein</fullName>
    </submittedName>
</protein>
<dbReference type="Pfam" id="PF25000">
    <property type="entry name" value="DUF7779"/>
    <property type="match status" value="1"/>
</dbReference>
<dbReference type="Gene3D" id="1.25.40.10">
    <property type="entry name" value="Tetratricopeptide repeat domain"/>
    <property type="match status" value="3"/>
</dbReference>
<dbReference type="InterPro" id="IPR011990">
    <property type="entry name" value="TPR-like_helical_dom_sf"/>
</dbReference>
<dbReference type="SUPFAM" id="SSF48452">
    <property type="entry name" value="TPR-like"/>
    <property type="match status" value="3"/>
</dbReference>
<dbReference type="InterPro" id="IPR056681">
    <property type="entry name" value="DUF7779"/>
</dbReference>